<dbReference type="EMBL" id="FMUX01000050">
    <property type="protein sequence ID" value="SCY91470.1"/>
    <property type="molecule type" value="Genomic_DNA"/>
</dbReference>
<organism evidence="2 3">
    <name type="scientific">Desulfoluna spongiiphila</name>
    <dbReference type="NCBI Taxonomy" id="419481"/>
    <lineage>
        <taxon>Bacteria</taxon>
        <taxon>Pseudomonadati</taxon>
        <taxon>Thermodesulfobacteriota</taxon>
        <taxon>Desulfobacteria</taxon>
        <taxon>Desulfobacterales</taxon>
        <taxon>Desulfolunaceae</taxon>
        <taxon>Desulfoluna</taxon>
    </lineage>
</organism>
<feature type="transmembrane region" description="Helical" evidence="1">
    <location>
        <begin position="163"/>
        <end position="184"/>
    </location>
</feature>
<keyword evidence="1" id="KW-1133">Transmembrane helix</keyword>
<keyword evidence="1" id="KW-0812">Transmembrane</keyword>
<keyword evidence="3" id="KW-1185">Reference proteome</keyword>
<sequence>MKLPIVIKYHNTYLYYLQMFSLFFQSVILSVLIIGITFFSKNLLWLAALVLPTILLYVLKVLLFFKPISIGKDFSIIDDKEYATKDLDISFEYSIRSPFSFCKITKDNDVISNFVFCSILMGNITRLDSNKLLEALQKLKDKSKINDSFDVYIEKKRWFQHPLLPVIIFPLLAIGPLIVLLIVLQ</sequence>
<dbReference type="AlphaFoldDB" id="A0A1G5JUD4"/>
<evidence type="ECO:0000313" key="3">
    <source>
        <dbReference type="Proteomes" id="UP000198870"/>
    </source>
</evidence>
<protein>
    <submittedName>
        <fullName evidence="2">Uncharacterized protein</fullName>
    </submittedName>
</protein>
<accession>A0A1G5JUD4</accession>
<evidence type="ECO:0000256" key="1">
    <source>
        <dbReference type="SAM" id="Phobius"/>
    </source>
</evidence>
<feature type="transmembrane region" description="Helical" evidence="1">
    <location>
        <begin position="44"/>
        <end position="65"/>
    </location>
</feature>
<dbReference type="RefSeq" id="WP_092216046.1">
    <property type="nucleotide sequence ID" value="NZ_FMUX01000050.1"/>
</dbReference>
<name>A0A1G5JUD4_9BACT</name>
<gene>
    <name evidence="2" type="ORF">SAMN05216233_1503</name>
</gene>
<dbReference type="Proteomes" id="UP000198870">
    <property type="component" value="Unassembled WGS sequence"/>
</dbReference>
<keyword evidence="1" id="KW-0472">Membrane</keyword>
<proteinExistence type="predicted"/>
<evidence type="ECO:0000313" key="2">
    <source>
        <dbReference type="EMBL" id="SCY91470.1"/>
    </source>
</evidence>
<reference evidence="2 3" key="1">
    <citation type="submission" date="2016-10" db="EMBL/GenBank/DDBJ databases">
        <authorList>
            <person name="de Groot N.N."/>
        </authorList>
    </citation>
    <scope>NUCLEOTIDE SEQUENCE [LARGE SCALE GENOMIC DNA]</scope>
    <source>
        <strain evidence="2 3">AA1</strain>
    </source>
</reference>
<feature type="transmembrane region" description="Helical" evidence="1">
    <location>
        <begin position="12"/>
        <end position="38"/>
    </location>
</feature>